<feature type="non-terminal residue" evidence="1">
    <location>
        <position position="103"/>
    </location>
</feature>
<dbReference type="Proteomes" id="UP000276133">
    <property type="component" value="Unassembled WGS sequence"/>
</dbReference>
<evidence type="ECO:0000313" key="2">
    <source>
        <dbReference type="Proteomes" id="UP000276133"/>
    </source>
</evidence>
<dbReference type="EMBL" id="REGN01012726">
    <property type="protein sequence ID" value="RMZ94921.1"/>
    <property type="molecule type" value="Genomic_DNA"/>
</dbReference>
<comment type="caution">
    <text evidence="1">The sequence shown here is derived from an EMBL/GenBank/DDBJ whole genome shotgun (WGS) entry which is preliminary data.</text>
</comment>
<dbReference type="OrthoDB" id="10046738at2759"/>
<gene>
    <name evidence="1" type="ORF">BpHYR1_041239</name>
</gene>
<name>A0A3M7P745_BRAPC</name>
<keyword evidence="2" id="KW-1185">Reference proteome</keyword>
<accession>A0A3M7P745</accession>
<sequence>MNQRLIVYLDEMKDSQVRTKSEALAIYLFCLKTGMTQRVIKAHFRLNERVDVSRYCEQVRMPLLAKFVPDFLVSCPDVIERSEWVKQNTEIAKELYGLKDDNL</sequence>
<dbReference type="AlphaFoldDB" id="A0A3M7P745"/>
<proteinExistence type="predicted"/>
<reference evidence="1 2" key="1">
    <citation type="journal article" date="2018" name="Sci. Rep.">
        <title>Genomic signatures of local adaptation to the degree of environmental predictability in rotifers.</title>
        <authorList>
            <person name="Franch-Gras L."/>
            <person name="Hahn C."/>
            <person name="Garcia-Roger E.M."/>
            <person name="Carmona M.J."/>
            <person name="Serra M."/>
            <person name="Gomez A."/>
        </authorList>
    </citation>
    <scope>NUCLEOTIDE SEQUENCE [LARGE SCALE GENOMIC DNA]</scope>
    <source>
        <strain evidence="1">HYR1</strain>
    </source>
</reference>
<organism evidence="1 2">
    <name type="scientific">Brachionus plicatilis</name>
    <name type="common">Marine rotifer</name>
    <name type="synonym">Brachionus muelleri</name>
    <dbReference type="NCBI Taxonomy" id="10195"/>
    <lineage>
        <taxon>Eukaryota</taxon>
        <taxon>Metazoa</taxon>
        <taxon>Spiralia</taxon>
        <taxon>Gnathifera</taxon>
        <taxon>Rotifera</taxon>
        <taxon>Eurotatoria</taxon>
        <taxon>Monogononta</taxon>
        <taxon>Pseudotrocha</taxon>
        <taxon>Ploima</taxon>
        <taxon>Brachionidae</taxon>
        <taxon>Brachionus</taxon>
    </lineage>
</organism>
<protein>
    <submittedName>
        <fullName evidence="1">Uncharacterized protein</fullName>
    </submittedName>
</protein>
<evidence type="ECO:0000313" key="1">
    <source>
        <dbReference type="EMBL" id="RMZ94921.1"/>
    </source>
</evidence>